<dbReference type="InterPro" id="IPR011989">
    <property type="entry name" value="ARM-like"/>
</dbReference>
<dbReference type="KEGG" id="saca:FFV09_12710"/>
<dbReference type="Pfam" id="PF13646">
    <property type="entry name" value="HEAT_2"/>
    <property type="match status" value="1"/>
</dbReference>
<dbReference type="AlphaFoldDB" id="A0A4Y6UYG2"/>
<proteinExistence type="predicted"/>
<protein>
    <recommendedName>
        <fullName evidence="3">HEAT repeat domain-containing protein</fullName>
    </recommendedName>
</protein>
<dbReference type="Gene3D" id="1.25.10.10">
    <property type="entry name" value="Leucine-rich Repeat Variant"/>
    <property type="match status" value="1"/>
</dbReference>
<accession>A0A4Y6UYG2</accession>
<keyword evidence="2" id="KW-1185">Reference proteome</keyword>
<evidence type="ECO:0000313" key="1">
    <source>
        <dbReference type="EMBL" id="QDH21630.1"/>
    </source>
</evidence>
<dbReference type="SUPFAM" id="SSF48371">
    <property type="entry name" value="ARM repeat"/>
    <property type="match status" value="1"/>
</dbReference>
<evidence type="ECO:0008006" key="3">
    <source>
        <dbReference type="Google" id="ProtNLM"/>
    </source>
</evidence>
<reference evidence="1 2" key="1">
    <citation type="submission" date="2019-06" db="EMBL/GenBank/DDBJ databases">
        <title>Saccharibacillus brassicae sp. nov., an endophytic bacterium isolated from Chinese cabbage seeds (Brassica pekinensis).</title>
        <authorList>
            <person name="Jiang L."/>
            <person name="Lee J."/>
            <person name="Kim S.W."/>
        </authorList>
    </citation>
    <scope>NUCLEOTIDE SEQUENCE [LARGE SCALE GENOMIC DNA]</scope>
    <source>
        <strain evidence="2">KCTC 43072 / ATSA2</strain>
    </source>
</reference>
<evidence type="ECO:0000313" key="2">
    <source>
        <dbReference type="Proteomes" id="UP000316968"/>
    </source>
</evidence>
<dbReference type="Proteomes" id="UP000316968">
    <property type="component" value="Chromosome"/>
</dbReference>
<gene>
    <name evidence="1" type="ORF">FFV09_12710</name>
</gene>
<dbReference type="InterPro" id="IPR016024">
    <property type="entry name" value="ARM-type_fold"/>
</dbReference>
<name>A0A4Y6UYG2_SACBS</name>
<sequence length="246" mass="27928">MQTESSEQQVPNALDRLFRMQKNEEPTDYNFLEKSSRDSDEFVRMEAAVALGLHYNVRAEGMLIRLADDSDWLVRTEACDSLGRGESEAVLSVLERKIRQDRSALVRAYAIHSYGDAAEALRCDPEDVAAFLESRLPREKSHWTRLALFKVLYRCGREAYLNDLLDGLKLVAFNKRCTAGNNLKEVINAANYRTIRAAALDWLGRESMPAPVEIAVKLIDLTIEAELKERHKKEEAGDAGVQDRRL</sequence>
<dbReference type="RefSeq" id="WP_141448175.1">
    <property type="nucleotide sequence ID" value="NZ_CP041217.1"/>
</dbReference>
<dbReference type="EMBL" id="CP041217">
    <property type="protein sequence ID" value="QDH21630.1"/>
    <property type="molecule type" value="Genomic_DNA"/>
</dbReference>
<organism evidence="1 2">
    <name type="scientific">Saccharibacillus brassicae</name>
    <dbReference type="NCBI Taxonomy" id="2583377"/>
    <lineage>
        <taxon>Bacteria</taxon>
        <taxon>Bacillati</taxon>
        <taxon>Bacillota</taxon>
        <taxon>Bacilli</taxon>
        <taxon>Bacillales</taxon>
        <taxon>Paenibacillaceae</taxon>
        <taxon>Saccharibacillus</taxon>
    </lineage>
</organism>
<dbReference type="OrthoDB" id="452432at2"/>